<name>A0A9X2FFE9_9BACT</name>
<dbReference type="RefSeq" id="WP_252852822.1">
    <property type="nucleotide sequence ID" value="NZ_JAMXLR010000038.1"/>
</dbReference>
<keyword evidence="4 7" id="KW-0812">Transmembrane</keyword>
<reference evidence="10" key="1">
    <citation type="submission" date="2022-06" db="EMBL/GenBank/DDBJ databases">
        <title>Aeoliella straminimaris, a novel planctomycete from sediments.</title>
        <authorList>
            <person name="Vitorino I.R."/>
            <person name="Lage O.M."/>
        </authorList>
    </citation>
    <scope>NUCLEOTIDE SEQUENCE</scope>
    <source>
        <strain evidence="10">ICT_H6.2</strain>
    </source>
</reference>
<comment type="similarity">
    <text evidence="2 7">Belongs to the ExbD/TolR family.</text>
</comment>
<feature type="region of interest" description="Disordered" evidence="8">
    <location>
        <begin position="1"/>
        <end position="24"/>
    </location>
</feature>
<proteinExistence type="inferred from homology"/>
<accession>A0A9X2FFE9</accession>
<keyword evidence="7" id="KW-0813">Transport</keyword>
<evidence type="ECO:0000256" key="1">
    <source>
        <dbReference type="ARBA" id="ARBA00004162"/>
    </source>
</evidence>
<dbReference type="AlphaFoldDB" id="A0A9X2FFE9"/>
<organism evidence="10 11">
    <name type="scientific">Aeoliella straminimaris</name>
    <dbReference type="NCBI Taxonomy" id="2954799"/>
    <lineage>
        <taxon>Bacteria</taxon>
        <taxon>Pseudomonadati</taxon>
        <taxon>Planctomycetota</taxon>
        <taxon>Planctomycetia</taxon>
        <taxon>Pirellulales</taxon>
        <taxon>Lacipirellulaceae</taxon>
        <taxon>Aeoliella</taxon>
    </lineage>
</organism>
<dbReference type="GO" id="GO:0005886">
    <property type="term" value="C:plasma membrane"/>
    <property type="evidence" value="ECO:0007669"/>
    <property type="project" value="UniProtKB-SubCell"/>
</dbReference>
<keyword evidence="11" id="KW-1185">Reference proteome</keyword>
<dbReference type="EMBL" id="JAMXLR010000038">
    <property type="protein sequence ID" value="MCO6044706.1"/>
    <property type="molecule type" value="Genomic_DNA"/>
</dbReference>
<sequence>MSADLVEPTDNFTPPAPKTRSDDELDMTPMVDVTFLLLIFFMVTAAFALQKVLKIPPVADDEEVSAQPVDDIEKDSILIAIDADNVFWITAPLWDEQQKAQSSLDMRAKVRDARQGKGGTPGPAKLIIRAHEEAVYEKLVDSIDAGAAAGVNDVSVSILEDYEF</sequence>
<keyword evidence="3" id="KW-1003">Cell membrane</keyword>
<dbReference type="PANTHER" id="PTHR30558">
    <property type="entry name" value="EXBD MEMBRANE COMPONENT OF PMF-DRIVEN MACROMOLECULE IMPORT SYSTEM"/>
    <property type="match status" value="1"/>
</dbReference>
<evidence type="ECO:0000256" key="3">
    <source>
        <dbReference type="ARBA" id="ARBA00022475"/>
    </source>
</evidence>
<evidence type="ECO:0000256" key="5">
    <source>
        <dbReference type="ARBA" id="ARBA00022989"/>
    </source>
</evidence>
<dbReference type="Pfam" id="PF02472">
    <property type="entry name" value="ExbD"/>
    <property type="match status" value="1"/>
</dbReference>
<feature type="transmembrane region" description="Helical" evidence="9">
    <location>
        <begin position="30"/>
        <end position="49"/>
    </location>
</feature>
<keyword evidence="5 9" id="KW-1133">Transmembrane helix</keyword>
<evidence type="ECO:0000313" key="10">
    <source>
        <dbReference type="EMBL" id="MCO6044706.1"/>
    </source>
</evidence>
<dbReference type="PANTHER" id="PTHR30558:SF3">
    <property type="entry name" value="BIOPOLYMER TRANSPORT PROTEIN EXBD-RELATED"/>
    <property type="match status" value="1"/>
</dbReference>
<evidence type="ECO:0000256" key="4">
    <source>
        <dbReference type="ARBA" id="ARBA00022692"/>
    </source>
</evidence>
<gene>
    <name evidence="10" type="ORF">NG895_12385</name>
</gene>
<keyword evidence="6 9" id="KW-0472">Membrane</keyword>
<dbReference type="GO" id="GO:0022857">
    <property type="term" value="F:transmembrane transporter activity"/>
    <property type="evidence" value="ECO:0007669"/>
    <property type="project" value="InterPro"/>
</dbReference>
<evidence type="ECO:0000256" key="7">
    <source>
        <dbReference type="RuleBase" id="RU003879"/>
    </source>
</evidence>
<protein>
    <submittedName>
        <fullName evidence="10">Biopolymer transporter ExbD</fullName>
    </submittedName>
</protein>
<comment type="subcellular location">
    <subcellularLocation>
        <location evidence="1">Cell membrane</location>
        <topology evidence="1">Single-pass membrane protein</topology>
    </subcellularLocation>
    <subcellularLocation>
        <location evidence="7">Cell membrane</location>
        <topology evidence="7">Single-pass type II membrane protein</topology>
    </subcellularLocation>
</comment>
<dbReference type="InterPro" id="IPR003400">
    <property type="entry name" value="ExbD"/>
</dbReference>
<evidence type="ECO:0000256" key="8">
    <source>
        <dbReference type="SAM" id="MobiDB-lite"/>
    </source>
</evidence>
<evidence type="ECO:0000256" key="9">
    <source>
        <dbReference type="SAM" id="Phobius"/>
    </source>
</evidence>
<evidence type="ECO:0000256" key="2">
    <source>
        <dbReference type="ARBA" id="ARBA00005811"/>
    </source>
</evidence>
<comment type="caution">
    <text evidence="10">The sequence shown here is derived from an EMBL/GenBank/DDBJ whole genome shotgun (WGS) entry which is preliminary data.</text>
</comment>
<dbReference type="Proteomes" id="UP001155241">
    <property type="component" value="Unassembled WGS sequence"/>
</dbReference>
<evidence type="ECO:0000256" key="6">
    <source>
        <dbReference type="ARBA" id="ARBA00023136"/>
    </source>
</evidence>
<dbReference type="GO" id="GO:0015031">
    <property type="term" value="P:protein transport"/>
    <property type="evidence" value="ECO:0007669"/>
    <property type="project" value="UniProtKB-KW"/>
</dbReference>
<keyword evidence="7" id="KW-0653">Protein transport</keyword>
<evidence type="ECO:0000313" key="11">
    <source>
        <dbReference type="Proteomes" id="UP001155241"/>
    </source>
</evidence>